<feature type="binding site" evidence="8">
    <location>
        <position position="53"/>
    </location>
    <ligand>
        <name>Zn(2+)</name>
        <dbReference type="ChEBI" id="CHEBI:29105"/>
    </ligand>
</feature>
<keyword evidence="5 8" id="KW-0862">Zinc</keyword>
<evidence type="ECO:0000259" key="9">
    <source>
        <dbReference type="PROSITE" id="PS50157"/>
    </source>
</evidence>
<feature type="domain" description="ZAD" evidence="10">
    <location>
        <begin position="3"/>
        <end position="77"/>
    </location>
</feature>
<dbReference type="EnsemblMetazoa" id="AMIN006395-RA">
    <property type="protein sequence ID" value="AMIN006395-PA"/>
    <property type="gene ID" value="AMIN006395"/>
</dbReference>
<keyword evidence="3" id="KW-0677">Repeat</keyword>
<keyword evidence="12" id="KW-1185">Reference proteome</keyword>
<evidence type="ECO:0008006" key="13">
    <source>
        <dbReference type="Google" id="ProtNLM"/>
    </source>
</evidence>
<dbReference type="Proteomes" id="UP000075920">
    <property type="component" value="Unassembled WGS sequence"/>
</dbReference>
<dbReference type="InterPro" id="IPR012934">
    <property type="entry name" value="Znf_AD"/>
</dbReference>
<sequence length="490" mass="56709">MSLLCRICLEYCDDCAYLFTESNGVTFAEIIQFCANIQISEDDDLPSQVCLTCCEDAEAAYIFVKKCRQSEHTLQAQKLLSNPIVSADISTPHIKGTAEARTEELLVELVSDASHTESTTQHMPDNDDIYADEYLDEMEIENFSQDSADLQSFDEDRALTWLENRSECDSSYFCCYSDCILTFHTKRVLKDHISIQHPPRDEQKQKIPHAHHNCDNCDQTFSSEKELGTHELLLQLKKSMLNPASRGRPKAYPCLFNSEDKKCCDCYASFPTIESLLEHTMQRHSIRKTVKDPTRTVRCVLCFKLFRSKSSLYAHQNAPYKPRNYTCNECGASFLTPSRLSAHETAHSTERKFKCTECEASFKNEQNLNTHALLHREKKEVCSTCGLRFHRKSNLRMHQRVHSDAYYTACPHCDKKCKNQSQLKEHLKVHTKEKTLACRYCAKRFMYTSDRKRHEMIHTGKYPFTCGCSKKFSRNRLYMRHKAKCTAEQE</sequence>
<dbReference type="PROSITE" id="PS51915">
    <property type="entry name" value="ZAD"/>
    <property type="match status" value="1"/>
</dbReference>
<dbReference type="PANTHER" id="PTHR24394:SF29">
    <property type="entry name" value="MYONEURIN"/>
    <property type="match status" value="1"/>
</dbReference>
<feature type="binding site" evidence="8">
    <location>
        <position position="50"/>
    </location>
    <ligand>
        <name>Zn(2+)</name>
        <dbReference type="ChEBI" id="CHEBI:29105"/>
    </ligand>
</feature>
<feature type="binding site" evidence="8">
    <location>
        <position position="5"/>
    </location>
    <ligand>
        <name>Zn(2+)</name>
        <dbReference type="ChEBI" id="CHEBI:29105"/>
    </ligand>
</feature>
<evidence type="ECO:0000313" key="11">
    <source>
        <dbReference type="EnsemblMetazoa" id="AMIN006395-PA"/>
    </source>
</evidence>
<dbReference type="STRING" id="112268.A0A182W7S2"/>
<organism evidence="11 12">
    <name type="scientific">Anopheles minimus</name>
    <dbReference type="NCBI Taxonomy" id="112268"/>
    <lineage>
        <taxon>Eukaryota</taxon>
        <taxon>Metazoa</taxon>
        <taxon>Ecdysozoa</taxon>
        <taxon>Arthropoda</taxon>
        <taxon>Hexapoda</taxon>
        <taxon>Insecta</taxon>
        <taxon>Pterygota</taxon>
        <taxon>Neoptera</taxon>
        <taxon>Endopterygota</taxon>
        <taxon>Diptera</taxon>
        <taxon>Nematocera</taxon>
        <taxon>Culicoidea</taxon>
        <taxon>Culicidae</taxon>
        <taxon>Anophelinae</taxon>
        <taxon>Anopheles</taxon>
    </lineage>
</organism>
<evidence type="ECO:0000256" key="2">
    <source>
        <dbReference type="ARBA" id="ARBA00022723"/>
    </source>
</evidence>
<dbReference type="SMART" id="SM00868">
    <property type="entry name" value="zf-AD"/>
    <property type="match status" value="1"/>
</dbReference>
<evidence type="ECO:0000256" key="4">
    <source>
        <dbReference type="ARBA" id="ARBA00022771"/>
    </source>
</evidence>
<keyword evidence="4 7" id="KW-0863">Zinc-finger</keyword>
<feature type="domain" description="C2H2-type" evidence="9">
    <location>
        <begin position="380"/>
        <end position="407"/>
    </location>
</feature>
<feature type="domain" description="C2H2-type" evidence="9">
    <location>
        <begin position="325"/>
        <end position="352"/>
    </location>
</feature>
<feature type="domain" description="C2H2-type" evidence="9">
    <location>
        <begin position="408"/>
        <end position="435"/>
    </location>
</feature>
<dbReference type="InterPro" id="IPR036236">
    <property type="entry name" value="Znf_C2H2_sf"/>
</dbReference>
<feature type="domain" description="C2H2-type" evidence="9">
    <location>
        <begin position="353"/>
        <end position="380"/>
    </location>
</feature>
<reference evidence="11" key="2">
    <citation type="submission" date="2020-05" db="UniProtKB">
        <authorList>
            <consortium name="EnsemblMetazoa"/>
        </authorList>
    </citation>
    <scope>IDENTIFICATION</scope>
    <source>
        <strain evidence="11">MINIMUS1</strain>
    </source>
</reference>
<dbReference type="GO" id="GO:0000981">
    <property type="term" value="F:DNA-binding transcription factor activity, RNA polymerase II-specific"/>
    <property type="evidence" value="ECO:0007669"/>
    <property type="project" value="TreeGrafter"/>
</dbReference>
<dbReference type="Pfam" id="PF07776">
    <property type="entry name" value="zf-AD"/>
    <property type="match status" value="1"/>
</dbReference>
<dbReference type="SMART" id="SM00355">
    <property type="entry name" value="ZnF_C2H2"/>
    <property type="match status" value="9"/>
</dbReference>
<dbReference type="PANTHER" id="PTHR24394">
    <property type="entry name" value="ZINC FINGER PROTEIN"/>
    <property type="match status" value="1"/>
</dbReference>
<evidence type="ECO:0000256" key="8">
    <source>
        <dbReference type="PROSITE-ProRule" id="PRU01263"/>
    </source>
</evidence>
<dbReference type="SUPFAM" id="SSF57667">
    <property type="entry name" value="beta-beta-alpha zinc fingers"/>
    <property type="match status" value="4"/>
</dbReference>
<accession>A0A182W7S2</accession>
<dbReference type="PROSITE" id="PS00028">
    <property type="entry name" value="ZINC_FINGER_C2H2_1"/>
    <property type="match status" value="6"/>
</dbReference>
<evidence type="ECO:0000313" key="12">
    <source>
        <dbReference type="Proteomes" id="UP000075920"/>
    </source>
</evidence>
<evidence type="ECO:0000256" key="3">
    <source>
        <dbReference type="ARBA" id="ARBA00022737"/>
    </source>
</evidence>
<dbReference type="Gene3D" id="3.30.160.60">
    <property type="entry name" value="Classic Zinc Finger"/>
    <property type="match status" value="5"/>
</dbReference>
<dbReference type="Gene3D" id="3.40.1800.20">
    <property type="match status" value="1"/>
</dbReference>
<protein>
    <recommendedName>
        <fullName evidence="13">Protein krueppel</fullName>
    </recommendedName>
</protein>
<proteinExistence type="predicted"/>
<dbReference type="Pfam" id="PF13912">
    <property type="entry name" value="zf-C2H2_6"/>
    <property type="match status" value="2"/>
</dbReference>
<reference evidence="12" key="1">
    <citation type="submission" date="2013-03" db="EMBL/GenBank/DDBJ databases">
        <title>The Genome Sequence of Anopheles minimus MINIMUS1.</title>
        <authorList>
            <consortium name="The Broad Institute Genomics Platform"/>
            <person name="Neafsey D.E."/>
            <person name="Walton C."/>
            <person name="Walker B."/>
            <person name="Young S.K."/>
            <person name="Zeng Q."/>
            <person name="Gargeya S."/>
            <person name="Fitzgerald M."/>
            <person name="Haas B."/>
            <person name="Abouelleil A."/>
            <person name="Allen A.W."/>
            <person name="Alvarado L."/>
            <person name="Arachchi H.M."/>
            <person name="Berlin A.M."/>
            <person name="Chapman S.B."/>
            <person name="Gainer-Dewar J."/>
            <person name="Goldberg J."/>
            <person name="Griggs A."/>
            <person name="Gujja S."/>
            <person name="Hansen M."/>
            <person name="Howarth C."/>
            <person name="Imamovic A."/>
            <person name="Ireland A."/>
            <person name="Larimer J."/>
            <person name="McCowan C."/>
            <person name="Murphy C."/>
            <person name="Pearson M."/>
            <person name="Poon T.W."/>
            <person name="Priest M."/>
            <person name="Roberts A."/>
            <person name="Saif S."/>
            <person name="Shea T."/>
            <person name="Sisk P."/>
            <person name="Sykes S."/>
            <person name="Wortman J."/>
            <person name="Nusbaum C."/>
            <person name="Birren B."/>
        </authorList>
    </citation>
    <scope>NUCLEOTIDE SEQUENCE [LARGE SCALE GENOMIC DNA]</scope>
    <source>
        <strain evidence="12">MINIMUS1</strain>
    </source>
</reference>
<dbReference type="GO" id="GO:0008270">
    <property type="term" value="F:zinc ion binding"/>
    <property type="evidence" value="ECO:0007669"/>
    <property type="project" value="UniProtKB-UniRule"/>
</dbReference>
<evidence type="ECO:0000256" key="1">
    <source>
        <dbReference type="ARBA" id="ARBA00004123"/>
    </source>
</evidence>
<dbReference type="GO" id="GO:0005634">
    <property type="term" value="C:nucleus"/>
    <property type="evidence" value="ECO:0007669"/>
    <property type="project" value="UniProtKB-SubCell"/>
</dbReference>
<feature type="domain" description="C2H2-type" evidence="9">
    <location>
        <begin position="436"/>
        <end position="463"/>
    </location>
</feature>
<name>A0A182W7S2_9DIPT</name>
<evidence type="ECO:0000256" key="7">
    <source>
        <dbReference type="PROSITE-ProRule" id="PRU00042"/>
    </source>
</evidence>
<comment type="subcellular location">
    <subcellularLocation>
        <location evidence="1">Nucleus</location>
    </subcellularLocation>
</comment>
<evidence type="ECO:0000256" key="5">
    <source>
        <dbReference type="ARBA" id="ARBA00022833"/>
    </source>
</evidence>
<evidence type="ECO:0000259" key="10">
    <source>
        <dbReference type="PROSITE" id="PS51915"/>
    </source>
</evidence>
<evidence type="ECO:0000256" key="6">
    <source>
        <dbReference type="ARBA" id="ARBA00023242"/>
    </source>
</evidence>
<dbReference type="PROSITE" id="PS50157">
    <property type="entry name" value="ZINC_FINGER_C2H2_2"/>
    <property type="match status" value="5"/>
</dbReference>
<dbReference type="SUPFAM" id="SSF57716">
    <property type="entry name" value="Glucocorticoid receptor-like (DNA-binding domain)"/>
    <property type="match status" value="1"/>
</dbReference>
<dbReference type="VEuPathDB" id="VectorBase:AMIN006395"/>
<dbReference type="InterPro" id="IPR013087">
    <property type="entry name" value="Znf_C2H2_type"/>
</dbReference>
<feature type="binding site" evidence="8">
    <location>
        <position position="8"/>
    </location>
    <ligand>
        <name>Zn(2+)</name>
        <dbReference type="ChEBI" id="CHEBI:29105"/>
    </ligand>
</feature>
<keyword evidence="6" id="KW-0539">Nucleus</keyword>
<dbReference type="AlphaFoldDB" id="A0A182W7S2"/>
<keyword evidence="2 8" id="KW-0479">Metal-binding</keyword>
<dbReference type="Pfam" id="PF00096">
    <property type="entry name" value="zf-C2H2"/>
    <property type="match status" value="2"/>
</dbReference>